<proteinExistence type="predicted"/>
<protein>
    <submittedName>
        <fullName evidence="1">Uncharacterized protein</fullName>
    </submittedName>
</protein>
<evidence type="ECO:0000313" key="1">
    <source>
        <dbReference type="EMBL" id="KAJ5475388.1"/>
    </source>
</evidence>
<comment type="caution">
    <text evidence="1">The sequence shown here is derived from an EMBL/GenBank/DDBJ whole genome shotgun (WGS) entry which is preliminary data.</text>
</comment>
<reference evidence="1" key="1">
    <citation type="submission" date="2022-12" db="EMBL/GenBank/DDBJ databases">
        <authorList>
            <person name="Petersen C."/>
        </authorList>
    </citation>
    <scope>NUCLEOTIDE SEQUENCE</scope>
    <source>
        <strain evidence="1">IBT 30728</strain>
    </source>
</reference>
<reference evidence="1" key="2">
    <citation type="journal article" date="2023" name="IMA Fungus">
        <title>Comparative genomic study of the Penicillium genus elucidates a diverse pangenome and 15 lateral gene transfer events.</title>
        <authorList>
            <person name="Petersen C."/>
            <person name="Sorensen T."/>
            <person name="Nielsen M.R."/>
            <person name="Sondergaard T.E."/>
            <person name="Sorensen J.L."/>
            <person name="Fitzpatrick D.A."/>
            <person name="Frisvad J.C."/>
            <person name="Nielsen K.L."/>
        </authorList>
    </citation>
    <scope>NUCLEOTIDE SEQUENCE</scope>
    <source>
        <strain evidence="1">IBT 30728</strain>
    </source>
</reference>
<dbReference type="GeneID" id="81628304"/>
<dbReference type="RefSeq" id="XP_056787146.1">
    <property type="nucleotide sequence ID" value="XM_056938054.1"/>
</dbReference>
<gene>
    <name evidence="1" type="ORF">N7539_008454</name>
</gene>
<name>A0A9W9WU97_9EURO</name>
<sequence length="61" mass="7118">MDAFVPSDLDYGHLQPERSSWLKAGHKTRQALREDGPFWISRNGWILDIEHELAKPSRDKD</sequence>
<dbReference type="EMBL" id="JAPWDQ010000012">
    <property type="protein sequence ID" value="KAJ5475388.1"/>
    <property type="molecule type" value="Genomic_DNA"/>
</dbReference>
<organism evidence="1 2">
    <name type="scientific">Penicillium diatomitis</name>
    <dbReference type="NCBI Taxonomy" id="2819901"/>
    <lineage>
        <taxon>Eukaryota</taxon>
        <taxon>Fungi</taxon>
        <taxon>Dikarya</taxon>
        <taxon>Ascomycota</taxon>
        <taxon>Pezizomycotina</taxon>
        <taxon>Eurotiomycetes</taxon>
        <taxon>Eurotiomycetidae</taxon>
        <taxon>Eurotiales</taxon>
        <taxon>Aspergillaceae</taxon>
        <taxon>Penicillium</taxon>
    </lineage>
</organism>
<keyword evidence="2" id="KW-1185">Reference proteome</keyword>
<dbReference type="AlphaFoldDB" id="A0A9W9WU97"/>
<dbReference type="Proteomes" id="UP001148312">
    <property type="component" value="Unassembled WGS sequence"/>
</dbReference>
<accession>A0A9W9WU97</accession>
<evidence type="ECO:0000313" key="2">
    <source>
        <dbReference type="Proteomes" id="UP001148312"/>
    </source>
</evidence>